<evidence type="ECO:0000313" key="3">
    <source>
        <dbReference type="Proteomes" id="UP000515734"/>
    </source>
</evidence>
<accession>A0A6S6NZ71</accession>
<proteinExistence type="predicted"/>
<evidence type="ECO:0000313" key="2">
    <source>
        <dbReference type="EMBL" id="BCI51469.1"/>
    </source>
</evidence>
<feature type="transmembrane region" description="Helical" evidence="1">
    <location>
        <begin position="60"/>
        <end position="80"/>
    </location>
</feature>
<dbReference type="AlphaFoldDB" id="A0A6S6NZ71"/>
<name>A0A6S6NZ71_9MYCO</name>
<protein>
    <submittedName>
        <fullName evidence="2">Uncharacterized protein</fullName>
    </submittedName>
</protein>
<dbReference type="RefSeq" id="WP_185294431.1">
    <property type="nucleotide sequence ID" value="NZ_AP023287.1"/>
</dbReference>
<organism evidence="2 3">
    <name type="scientific">Mycolicibacterium litorale</name>
    <dbReference type="NCBI Taxonomy" id="758802"/>
    <lineage>
        <taxon>Bacteria</taxon>
        <taxon>Bacillati</taxon>
        <taxon>Actinomycetota</taxon>
        <taxon>Actinomycetes</taxon>
        <taxon>Mycobacteriales</taxon>
        <taxon>Mycobacteriaceae</taxon>
        <taxon>Mycolicibacterium</taxon>
    </lineage>
</organism>
<evidence type="ECO:0000256" key="1">
    <source>
        <dbReference type="SAM" id="Phobius"/>
    </source>
</evidence>
<keyword evidence="1" id="KW-1133">Transmembrane helix</keyword>
<keyword evidence="1" id="KW-0472">Membrane</keyword>
<reference evidence="2 3" key="1">
    <citation type="submission" date="2020-07" db="EMBL/GenBank/DDBJ databases">
        <title>Complete genome sequence of Mycolicibacterium litorale like strain isolated from cardiac implantable electronic device infection.</title>
        <authorList>
            <person name="Fukano H."/>
            <person name="Miyama H."/>
            <person name="Hoshino Y."/>
        </authorList>
    </citation>
    <scope>NUCLEOTIDE SEQUENCE [LARGE SCALE GENOMIC DNA]</scope>
    <source>
        <strain evidence="2 3">NIIDNTM18</strain>
    </source>
</reference>
<dbReference type="Proteomes" id="UP000515734">
    <property type="component" value="Chromosome"/>
</dbReference>
<dbReference type="EMBL" id="AP023287">
    <property type="protein sequence ID" value="BCI51469.1"/>
    <property type="molecule type" value="Genomic_DNA"/>
</dbReference>
<feature type="transmembrane region" description="Helical" evidence="1">
    <location>
        <begin position="86"/>
        <end position="110"/>
    </location>
</feature>
<feature type="transmembrane region" description="Helical" evidence="1">
    <location>
        <begin position="34"/>
        <end position="51"/>
    </location>
</feature>
<keyword evidence="1" id="KW-0812">Transmembrane</keyword>
<sequence length="120" mass="12853">MWAAALPLLVIGYLIDNLMVPTAGATLFVKGMAVMIVVVVTAIVATFLVLLRQGYRWTRTLLTAGGFGSIAYTVTNLFTVERESPVAAFGYAVTAIIGSVLIAGGIYLLHRKDANAFFVR</sequence>
<gene>
    <name evidence="2" type="ORF">NIIDNTM18_07470</name>
</gene>